<reference evidence="3 4" key="1">
    <citation type="submission" date="2019-08" db="EMBL/GenBank/DDBJ databases">
        <title>Draft genome sequence of Lysobacter sp. UKS-15.</title>
        <authorList>
            <person name="Im W.-T."/>
        </authorList>
    </citation>
    <scope>NUCLEOTIDE SEQUENCE [LARGE SCALE GENOMIC DNA]</scope>
    <source>
        <strain evidence="3 4">UKS-15</strain>
    </source>
</reference>
<feature type="domain" description="GGDEF" evidence="2">
    <location>
        <begin position="272"/>
        <end position="399"/>
    </location>
</feature>
<gene>
    <name evidence="3" type="ORF">FW784_01415</name>
</gene>
<evidence type="ECO:0000313" key="3">
    <source>
        <dbReference type="EMBL" id="TZF91551.1"/>
    </source>
</evidence>
<dbReference type="InterPro" id="IPR052163">
    <property type="entry name" value="DGC-Regulatory_Protein"/>
</dbReference>
<dbReference type="InterPro" id="IPR003018">
    <property type="entry name" value="GAF"/>
</dbReference>
<dbReference type="Proteomes" id="UP000323164">
    <property type="component" value="Unassembled WGS sequence"/>
</dbReference>
<dbReference type="InterPro" id="IPR000160">
    <property type="entry name" value="GGDEF_dom"/>
</dbReference>
<dbReference type="CDD" id="cd01949">
    <property type="entry name" value="GGDEF"/>
    <property type="match status" value="1"/>
</dbReference>
<dbReference type="PANTHER" id="PTHR46663">
    <property type="entry name" value="DIGUANYLATE CYCLASE DGCT-RELATED"/>
    <property type="match status" value="1"/>
</dbReference>
<dbReference type="OrthoDB" id="9803824at2"/>
<dbReference type="AlphaFoldDB" id="A0A5D8Z9R8"/>
<dbReference type="InterPro" id="IPR029787">
    <property type="entry name" value="Nucleotide_cyclase"/>
</dbReference>
<dbReference type="SMART" id="SM00267">
    <property type="entry name" value="GGDEF"/>
    <property type="match status" value="1"/>
</dbReference>
<protein>
    <submittedName>
        <fullName evidence="3">GGDEF domain-containing protein</fullName>
    </submittedName>
</protein>
<dbReference type="PROSITE" id="PS50887">
    <property type="entry name" value="GGDEF"/>
    <property type="match status" value="1"/>
</dbReference>
<dbReference type="InterPro" id="IPR043128">
    <property type="entry name" value="Rev_trsase/Diguanyl_cyclase"/>
</dbReference>
<dbReference type="PANTHER" id="PTHR46663:SF2">
    <property type="entry name" value="GGDEF DOMAIN-CONTAINING PROTEIN"/>
    <property type="match status" value="1"/>
</dbReference>
<organism evidence="3 4">
    <name type="scientific">Cognatilysobacter lacus</name>
    <dbReference type="NCBI Taxonomy" id="1643323"/>
    <lineage>
        <taxon>Bacteria</taxon>
        <taxon>Pseudomonadati</taxon>
        <taxon>Pseudomonadota</taxon>
        <taxon>Gammaproteobacteria</taxon>
        <taxon>Lysobacterales</taxon>
        <taxon>Lysobacteraceae</taxon>
        <taxon>Cognatilysobacter</taxon>
    </lineage>
</organism>
<dbReference type="SUPFAM" id="SSF55781">
    <property type="entry name" value="GAF domain-like"/>
    <property type="match status" value="1"/>
</dbReference>
<dbReference type="Gene3D" id="3.30.70.270">
    <property type="match status" value="1"/>
</dbReference>
<dbReference type="Pfam" id="PF13185">
    <property type="entry name" value="GAF_2"/>
    <property type="match status" value="1"/>
</dbReference>
<dbReference type="SUPFAM" id="SSF55073">
    <property type="entry name" value="Nucleotide cyclase"/>
    <property type="match status" value="1"/>
</dbReference>
<proteinExistence type="predicted"/>
<dbReference type="EMBL" id="VTRV01000007">
    <property type="protein sequence ID" value="TZF91551.1"/>
    <property type="molecule type" value="Genomic_DNA"/>
</dbReference>
<dbReference type="SMART" id="SM00065">
    <property type="entry name" value="GAF"/>
    <property type="match status" value="1"/>
</dbReference>
<dbReference type="InterPro" id="IPR029016">
    <property type="entry name" value="GAF-like_dom_sf"/>
</dbReference>
<feature type="region of interest" description="Disordered" evidence="1">
    <location>
        <begin position="1"/>
        <end position="38"/>
    </location>
</feature>
<evidence type="ECO:0000313" key="4">
    <source>
        <dbReference type="Proteomes" id="UP000323164"/>
    </source>
</evidence>
<dbReference type="Pfam" id="PF00990">
    <property type="entry name" value="GGDEF"/>
    <property type="match status" value="1"/>
</dbReference>
<evidence type="ECO:0000256" key="1">
    <source>
        <dbReference type="SAM" id="MobiDB-lite"/>
    </source>
</evidence>
<comment type="caution">
    <text evidence="3">The sequence shown here is derived from an EMBL/GenBank/DDBJ whole genome shotgun (WGS) entry which is preliminary data.</text>
</comment>
<accession>A0A5D8Z9R8</accession>
<dbReference type="Gene3D" id="3.30.450.40">
    <property type="match status" value="1"/>
</dbReference>
<evidence type="ECO:0000259" key="2">
    <source>
        <dbReference type="PROSITE" id="PS50887"/>
    </source>
</evidence>
<feature type="compositionally biased region" description="Polar residues" evidence="1">
    <location>
        <begin position="23"/>
        <end position="32"/>
    </location>
</feature>
<sequence length="399" mass="42846">MQSVTPARRGSHAVDGARRTIAGPSSDNSTVPSLGRPRAERGLPWIASSSKDSEIHRLRGLVSALAAIAEHPGTAQSFIEYALDRVVEVTRATGGVVLLDGSEVGMDVAVAHGQMTLPGVDVFNGGQTLARACMEAGTCMRSDATANDERIHGDARRVHALHSLIAAPLRYGESVLGVLEVCSSVSHAFDDIDAQAIGLIGDAMGGALGRQLALEENARLLRRLHDALLDTQATAQMYQDAASLDALTGLPNRPAFETQLEAVCAAHEGQPHRFGLLFIDLDDFKDINDTHGHAMGDQVLRATGAALRETLRDTDVVARLGGDEFVVLLSSLRDADRDVRSVAAAVEDELARPRVVNGVRLRIKCSVGWVIHDGFAHASEVLQAADARMYEQKRERRRR</sequence>
<keyword evidence="4" id="KW-1185">Reference proteome</keyword>
<dbReference type="NCBIfam" id="TIGR00254">
    <property type="entry name" value="GGDEF"/>
    <property type="match status" value="1"/>
</dbReference>
<name>A0A5D8Z9R8_9GAMM</name>